<feature type="transmembrane region" description="Helical" evidence="8">
    <location>
        <begin position="149"/>
        <end position="167"/>
    </location>
</feature>
<feature type="transmembrane region" description="Helical" evidence="8">
    <location>
        <begin position="173"/>
        <end position="192"/>
    </location>
</feature>
<gene>
    <name evidence="9" type="ORF">BIY21_09740</name>
</gene>
<dbReference type="Proteomes" id="UP000186206">
    <property type="component" value="Unassembled WGS sequence"/>
</dbReference>
<evidence type="ECO:0000256" key="7">
    <source>
        <dbReference type="ARBA" id="ARBA00023136"/>
    </source>
</evidence>
<keyword evidence="10" id="KW-1185">Reference proteome</keyword>
<dbReference type="PANTHER" id="PTHR30462">
    <property type="entry name" value="INTERMEMBRANE TRANSPORT PROTEIN PQIB-RELATED"/>
    <property type="match status" value="1"/>
</dbReference>
<evidence type="ECO:0000256" key="8">
    <source>
        <dbReference type="SAM" id="Phobius"/>
    </source>
</evidence>
<evidence type="ECO:0000256" key="3">
    <source>
        <dbReference type="ARBA" id="ARBA00022475"/>
    </source>
</evidence>
<evidence type="ECO:0000256" key="5">
    <source>
        <dbReference type="ARBA" id="ARBA00022692"/>
    </source>
</evidence>
<dbReference type="EMBL" id="MJMI01000079">
    <property type="protein sequence ID" value="OLQ94057.1"/>
    <property type="molecule type" value="Genomic_DNA"/>
</dbReference>
<evidence type="ECO:0000256" key="2">
    <source>
        <dbReference type="ARBA" id="ARBA00007555"/>
    </source>
</evidence>
<keyword evidence="4" id="KW-0997">Cell inner membrane</keyword>
<keyword evidence="6 8" id="KW-1133">Transmembrane helix</keyword>
<feature type="transmembrane region" description="Helical" evidence="8">
    <location>
        <begin position="55"/>
        <end position="79"/>
    </location>
</feature>
<comment type="caution">
    <text evidence="9">The sequence shown here is derived from an EMBL/GenBank/DDBJ whole genome shotgun (WGS) entry which is preliminary data.</text>
</comment>
<feature type="transmembrane region" description="Helical" evidence="8">
    <location>
        <begin position="99"/>
        <end position="128"/>
    </location>
</feature>
<feature type="transmembrane region" description="Helical" evidence="8">
    <location>
        <begin position="374"/>
        <end position="391"/>
    </location>
</feature>
<protein>
    <submittedName>
        <fullName evidence="9">Paraquat-inducible protein A</fullName>
    </submittedName>
</protein>
<evidence type="ECO:0000313" key="10">
    <source>
        <dbReference type="Proteomes" id="UP000186206"/>
    </source>
</evidence>
<name>A0ABX3FM34_9VIBR</name>
<dbReference type="PANTHER" id="PTHR30462:SF1">
    <property type="entry name" value="INTERMEMBRANE TRANSPORT PROTEIN YEBS"/>
    <property type="match status" value="1"/>
</dbReference>
<evidence type="ECO:0000256" key="1">
    <source>
        <dbReference type="ARBA" id="ARBA00004429"/>
    </source>
</evidence>
<dbReference type="InterPro" id="IPR007498">
    <property type="entry name" value="PqiA-like"/>
</dbReference>
<dbReference type="NCBIfam" id="TIGR00155">
    <property type="entry name" value="pqiA_fam"/>
    <property type="match status" value="1"/>
</dbReference>
<sequence>MSLAPHNAQPSKVRLCQGCELPVDIIDVELGKSAFCPRCGTQLYRGGRPSLSGNLAIALTCLLLFIPSHFFNFLSIRLFGQMIPATLPSGIITLFEEGFVFLALLVAFCSSIAPLLVCSSVVAAHIALKIRAFKLLKPALWIIQHLKHWVMIDVFLISVAISCFKLQDYSDLFVGVGLYGLILLQLFTVLLVSRVSVRRYWEAYQAESEYPFEHKDVHCTVCHLSQPNSDKCVRCHHSLAHRTPNSMQKTAAYLLAASIAIFPANLIPISILLTNGKRLEDTIFSGVAALVKNGMSGIALIIFVASIVVPVAKIIGLAYILLAVKFKRRIFHRQRMIIYFVVKWIGKWSMMDLFVISIMMTLVDRGQILDFTPGYGAVAFGIVVVLTMLAADSFDPRFIWDNYDESRNRPSKKLKQQESFNE</sequence>
<comment type="similarity">
    <text evidence="2">Belongs to the PqiA family.</text>
</comment>
<evidence type="ECO:0000256" key="6">
    <source>
        <dbReference type="ARBA" id="ARBA00022989"/>
    </source>
</evidence>
<keyword evidence="3" id="KW-1003">Cell membrane</keyword>
<dbReference type="InterPro" id="IPR005219">
    <property type="entry name" value="PqiA-like_proteobact"/>
</dbReference>
<dbReference type="Pfam" id="PF04403">
    <property type="entry name" value="PqiA"/>
    <property type="match status" value="2"/>
</dbReference>
<feature type="transmembrane region" description="Helical" evidence="8">
    <location>
        <begin position="251"/>
        <end position="274"/>
    </location>
</feature>
<proteinExistence type="inferred from homology"/>
<dbReference type="InterPro" id="IPR051800">
    <property type="entry name" value="PqiA-PqiB_transport"/>
</dbReference>
<keyword evidence="7 8" id="KW-0472">Membrane</keyword>
<reference evidence="9 10" key="1">
    <citation type="submission" date="2016-09" db="EMBL/GenBank/DDBJ databases">
        <title>Genomic Taxonomy of the Vibrionaceae.</title>
        <authorList>
            <person name="Gonzalez-Castillo A."/>
            <person name="Gomez-Gil B."/>
            <person name="Enciso-Ibarra K."/>
        </authorList>
    </citation>
    <scope>NUCLEOTIDE SEQUENCE [LARGE SCALE GENOMIC DNA]</scope>
    <source>
        <strain evidence="9 10">CAIM 1731</strain>
    </source>
</reference>
<accession>A0ABX3FM34</accession>
<evidence type="ECO:0000256" key="4">
    <source>
        <dbReference type="ARBA" id="ARBA00022519"/>
    </source>
</evidence>
<evidence type="ECO:0000313" key="9">
    <source>
        <dbReference type="EMBL" id="OLQ94057.1"/>
    </source>
</evidence>
<feature type="transmembrane region" description="Helical" evidence="8">
    <location>
        <begin position="336"/>
        <end position="362"/>
    </location>
</feature>
<organism evidence="9 10">
    <name type="scientific">Vibrio ponticus</name>
    <dbReference type="NCBI Taxonomy" id="265668"/>
    <lineage>
        <taxon>Bacteria</taxon>
        <taxon>Pseudomonadati</taxon>
        <taxon>Pseudomonadota</taxon>
        <taxon>Gammaproteobacteria</taxon>
        <taxon>Vibrionales</taxon>
        <taxon>Vibrionaceae</taxon>
        <taxon>Vibrio</taxon>
    </lineage>
</organism>
<feature type="transmembrane region" description="Helical" evidence="8">
    <location>
        <begin position="294"/>
        <end position="324"/>
    </location>
</feature>
<dbReference type="RefSeq" id="WP_075648934.1">
    <property type="nucleotide sequence ID" value="NZ_AP019657.1"/>
</dbReference>
<keyword evidence="5 8" id="KW-0812">Transmembrane</keyword>
<comment type="subcellular location">
    <subcellularLocation>
        <location evidence="1">Cell inner membrane</location>
        <topology evidence="1">Multi-pass membrane protein</topology>
    </subcellularLocation>
</comment>